<feature type="domain" description="UspA" evidence="2">
    <location>
        <begin position="1"/>
        <end position="129"/>
    </location>
</feature>
<dbReference type="Gene3D" id="3.40.50.620">
    <property type="entry name" value="HUPs"/>
    <property type="match status" value="2"/>
</dbReference>
<evidence type="ECO:0000256" key="1">
    <source>
        <dbReference type="ARBA" id="ARBA00008791"/>
    </source>
</evidence>
<dbReference type="SUPFAM" id="SSF52402">
    <property type="entry name" value="Adenine nucleotide alpha hydrolases-like"/>
    <property type="match status" value="2"/>
</dbReference>
<evidence type="ECO:0000259" key="2">
    <source>
        <dbReference type="Pfam" id="PF00582"/>
    </source>
</evidence>
<comment type="similarity">
    <text evidence="1">Belongs to the universal stress protein A family.</text>
</comment>
<accession>A0A0F9KVC6</accession>
<dbReference type="PRINTS" id="PR01438">
    <property type="entry name" value="UNVRSLSTRESS"/>
</dbReference>
<dbReference type="InterPro" id="IPR014729">
    <property type="entry name" value="Rossmann-like_a/b/a_fold"/>
</dbReference>
<dbReference type="EMBL" id="LAZR01014015">
    <property type="protein sequence ID" value="KKM19325.1"/>
    <property type="molecule type" value="Genomic_DNA"/>
</dbReference>
<reference evidence="3" key="1">
    <citation type="journal article" date="2015" name="Nature">
        <title>Complex archaea that bridge the gap between prokaryotes and eukaryotes.</title>
        <authorList>
            <person name="Spang A."/>
            <person name="Saw J.H."/>
            <person name="Jorgensen S.L."/>
            <person name="Zaremba-Niedzwiedzka K."/>
            <person name="Martijn J."/>
            <person name="Lind A.E."/>
            <person name="van Eijk R."/>
            <person name="Schleper C."/>
            <person name="Guy L."/>
            <person name="Ettema T.J."/>
        </authorList>
    </citation>
    <scope>NUCLEOTIDE SEQUENCE</scope>
</reference>
<gene>
    <name evidence="3" type="ORF">LCGC14_1656820</name>
</gene>
<dbReference type="Pfam" id="PF00582">
    <property type="entry name" value="Usp"/>
    <property type="match status" value="1"/>
</dbReference>
<dbReference type="CDD" id="cd00293">
    <property type="entry name" value="USP-like"/>
    <property type="match status" value="1"/>
</dbReference>
<protein>
    <recommendedName>
        <fullName evidence="2">UspA domain-containing protein</fullName>
    </recommendedName>
</protein>
<comment type="caution">
    <text evidence="3">The sequence shown here is derived from an EMBL/GenBank/DDBJ whole genome shotgun (WGS) entry which is preliminary data.</text>
</comment>
<dbReference type="PANTHER" id="PTHR46268">
    <property type="entry name" value="STRESS RESPONSE PROTEIN NHAX"/>
    <property type="match status" value="1"/>
</dbReference>
<sequence>MRQILLLTDFSDCALNAIFVAIKLQQKNPCNFILLHTYRLPEENHAATINLEKSLQAISKVSDCSQNEFSIQSICGDLASVLRDFIPKYDLDLIIIGATGNSGAEEIFLGSNVVHVLNKIRNCPILVVPQKYNFQSLGKIVLPTEYTHFFSKGQLRSLLSLAETWRSQILIVHVAKAFELSENQIANKNILNDRIGDIPHSFHTASQTGTVAKTIEDFASHQSADMICLVKYSHTFIKKLVQENVVRKVDFHTEIPLLVLPE</sequence>
<dbReference type="PANTHER" id="PTHR46268:SF6">
    <property type="entry name" value="UNIVERSAL STRESS PROTEIN UP12"/>
    <property type="match status" value="1"/>
</dbReference>
<dbReference type="AlphaFoldDB" id="A0A0F9KVC6"/>
<organism evidence="3">
    <name type="scientific">marine sediment metagenome</name>
    <dbReference type="NCBI Taxonomy" id="412755"/>
    <lineage>
        <taxon>unclassified sequences</taxon>
        <taxon>metagenomes</taxon>
        <taxon>ecological metagenomes</taxon>
    </lineage>
</organism>
<dbReference type="InterPro" id="IPR006016">
    <property type="entry name" value="UspA"/>
</dbReference>
<dbReference type="InterPro" id="IPR006015">
    <property type="entry name" value="Universal_stress_UspA"/>
</dbReference>
<proteinExistence type="inferred from homology"/>
<evidence type="ECO:0000313" key="3">
    <source>
        <dbReference type="EMBL" id="KKM19325.1"/>
    </source>
</evidence>
<name>A0A0F9KVC6_9ZZZZ</name>